<dbReference type="Pfam" id="PF01575">
    <property type="entry name" value="MaoC_dehydratas"/>
    <property type="match status" value="1"/>
</dbReference>
<dbReference type="AlphaFoldDB" id="A0A848KBX4"/>
<dbReference type="NCBIfam" id="NF040624">
    <property type="entry name" value="HadA"/>
    <property type="match status" value="1"/>
</dbReference>
<evidence type="ECO:0000259" key="2">
    <source>
        <dbReference type="Pfam" id="PF01575"/>
    </source>
</evidence>
<feature type="domain" description="MaoC-like" evidence="2">
    <location>
        <begin position="213"/>
        <end position="291"/>
    </location>
</feature>
<gene>
    <name evidence="4" type="ORF">FGL95_04065</name>
</gene>
<proteinExistence type="inferred from homology"/>
<dbReference type="RefSeq" id="WP_169584890.1">
    <property type="nucleotide sequence ID" value="NZ_VCQU01000001.1"/>
</dbReference>
<evidence type="ECO:0000256" key="1">
    <source>
        <dbReference type="ARBA" id="ARBA00005254"/>
    </source>
</evidence>
<protein>
    <submittedName>
        <fullName evidence="4">(R)-hydratase</fullName>
    </submittedName>
</protein>
<dbReference type="EMBL" id="VCQU01000001">
    <property type="protein sequence ID" value="NMN94212.1"/>
    <property type="molecule type" value="Genomic_DNA"/>
</dbReference>
<dbReference type="PANTHER" id="PTHR43841:SF3">
    <property type="entry name" value="(3R)-HYDROXYACYL-ACP DEHYDRATASE SUBUNIT HADB"/>
    <property type="match status" value="1"/>
</dbReference>
<reference evidence="4 5" key="1">
    <citation type="submission" date="2019-05" db="EMBL/GenBank/DDBJ databases">
        <authorList>
            <person name="Lee S.D."/>
        </authorList>
    </citation>
    <scope>NUCLEOTIDE SEQUENCE [LARGE SCALE GENOMIC DNA]</scope>
    <source>
        <strain evidence="4 5">YC2-7</strain>
    </source>
</reference>
<dbReference type="Gene3D" id="3.10.129.10">
    <property type="entry name" value="Hotdog Thioesterase"/>
    <property type="match status" value="2"/>
</dbReference>
<dbReference type="NCBIfam" id="NF040620">
    <property type="entry name" value="fused_HadA_HadB"/>
    <property type="match status" value="1"/>
</dbReference>
<dbReference type="InterPro" id="IPR029069">
    <property type="entry name" value="HotDog_dom_sf"/>
</dbReference>
<reference evidence="4 5" key="2">
    <citation type="submission" date="2020-06" db="EMBL/GenBank/DDBJ databases">
        <title>Antribacter stalactiti gen. nov., sp. nov., a new member of the family Nacardiaceae isolated from a cave.</title>
        <authorList>
            <person name="Kim I.S."/>
        </authorList>
    </citation>
    <scope>NUCLEOTIDE SEQUENCE [LARGE SCALE GENOMIC DNA]</scope>
    <source>
        <strain evidence="4 5">YC2-7</strain>
    </source>
</reference>
<keyword evidence="5" id="KW-1185">Reference proteome</keyword>
<dbReference type="Proteomes" id="UP000535543">
    <property type="component" value="Unassembled WGS sequence"/>
</dbReference>
<dbReference type="InterPro" id="IPR002539">
    <property type="entry name" value="MaoC-like_dom"/>
</dbReference>
<feature type="domain" description="FAS1-like dehydratase" evidence="3">
    <location>
        <begin position="11"/>
        <end position="138"/>
    </location>
</feature>
<comment type="caution">
    <text evidence="4">The sequence shown here is derived from an EMBL/GenBank/DDBJ whole genome shotgun (WGS) entry which is preliminary data.</text>
</comment>
<dbReference type="CDD" id="cd03453">
    <property type="entry name" value="SAV4209_like"/>
    <property type="match status" value="1"/>
</dbReference>
<organism evidence="4 5">
    <name type="scientific">Antrihabitans stalactiti</name>
    <dbReference type="NCBI Taxonomy" id="2584121"/>
    <lineage>
        <taxon>Bacteria</taxon>
        <taxon>Bacillati</taxon>
        <taxon>Actinomycetota</taxon>
        <taxon>Actinomycetes</taxon>
        <taxon>Mycobacteriales</taxon>
        <taxon>Nocardiaceae</taxon>
        <taxon>Antrihabitans</taxon>
    </lineage>
</organism>
<accession>A0A848KBX4</accession>
<evidence type="ECO:0000313" key="4">
    <source>
        <dbReference type="EMBL" id="NMN94212.1"/>
    </source>
</evidence>
<dbReference type="InterPro" id="IPR039569">
    <property type="entry name" value="FAS1-like_DH_region"/>
</dbReference>
<sequence length="340" mass="36858">MENLTIDSAALVGRGYRMVDYYEVGREKIREFARAVQDFQPAHWSEDAAADLGYDRLIAPVTFGSIIFMIVNRALFDGLAGYDMSQLLQADQILELHRPVAAGDRLVCSVELSSFRRVADNDFIVVKNVLATQDNELVQVSHTTVVARTGDEVDPAIAEAAESVVMHGVSLADRLSATDGAKLIETVEAPQIAPATHIPRTSMRFEDLSVGDVLPSKPLRVSRGDLVNYAGVAGDPNPIHWNDGLAALVGLPNVVAHGMLTMGMAAGFVTSWLGDPAALTKFSVRFTGIAPIDPHKPQAIEFTGRIKSLDADKRTAVVALAAHYEERKLFGRATAEVRLR</sequence>
<dbReference type="SUPFAM" id="SSF54637">
    <property type="entry name" value="Thioesterase/thiol ester dehydrase-isomerase"/>
    <property type="match status" value="2"/>
</dbReference>
<dbReference type="PANTHER" id="PTHR43841">
    <property type="entry name" value="3-HYDROXYACYL-THIOESTER DEHYDRATASE HTDX-RELATED"/>
    <property type="match status" value="1"/>
</dbReference>
<evidence type="ECO:0000259" key="3">
    <source>
        <dbReference type="Pfam" id="PF13452"/>
    </source>
</evidence>
<dbReference type="InterPro" id="IPR054849">
    <property type="entry name" value="UPF0336_fam"/>
</dbReference>
<dbReference type="Pfam" id="PF13452">
    <property type="entry name" value="FAS1_DH_region"/>
    <property type="match status" value="1"/>
</dbReference>
<dbReference type="CDD" id="cd03441">
    <property type="entry name" value="R_hydratase_like"/>
    <property type="match status" value="1"/>
</dbReference>
<evidence type="ECO:0000313" key="5">
    <source>
        <dbReference type="Proteomes" id="UP000535543"/>
    </source>
</evidence>
<name>A0A848KBX4_9NOCA</name>
<comment type="similarity">
    <text evidence="1">Belongs to the enoyl-CoA hydratase/isomerase family.</text>
</comment>